<feature type="region of interest" description="Disordered" evidence="5">
    <location>
        <begin position="21"/>
        <end position="47"/>
    </location>
</feature>
<dbReference type="EC" id="5.6.2.2" evidence="2"/>
<evidence type="ECO:0000256" key="4">
    <source>
        <dbReference type="ARBA" id="ARBA00023235"/>
    </source>
</evidence>
<dbReference type="SUPFAM" id="SSF55874">
    <property type="entry name" value="ATPase domain of HSP90 chaperone/DNA topoisomerase II/histidine kinase"/>
    <property type="match status" value="1"/>
</dbReference>
<keyword evidence="3" id="KW-0238">DNA-binding</keyword>
<keyword evidence="9" id="KW-1185">Reference proteome</keyword>
<dbReference type="EMBL" id="UYYG01001204">
    <property type="protein sequence ID" value="VDN60181.1"/>
    <property type="molecule type" value="Genomic_DNA"/>
</dbReference>
<keyword evidence="4" id="KW-0413">Isomerase</keyword>
<proteinExistence type="predicted"/>
<evidence type="ECO:0000259" key="6">
    <source>
        <dbReference type="Pfam" id="PF02518"/>
    </source>
</evidence>
<dbReference type="SMART" id="SM00433">
    <property type="entry name" value="TOP2c"/>
    <property type="match status" value="1"/>
</dbReference>
<dbReference type="AlphaFoldDB" id="A0A0N4UJB7"/>
<reference evidence="10" key="1">
    <citation type="submission" date="2017-02" db="UniProtKB">
        <authorList>
            <consortium name="WormBaseParasite"/>
        </authorList>
    </citation>
    <scope>IDENTIFICATION</scope>
</reference>
<dbReference type="InterPro" id="IPR036890">
    <property type="entry name" value="HATPase_C_sf"/>
</dbReference>
<dbReference type="InterPro" id="IPR050634">
    <property type="entry name" value="DNA_Topoisomerase_II"/>
</dbReference>
<dbReference type="GO" id="GO:0003677">
    <property type="term" value="F:DNA binding"/>
    <property type="evidence" value="ECO:0007669"/>
    <property type="project" value="UniProtKB-KW"/>
</dbReference>
<evidence type="ECO:0000313" key="7">
    <source>
        <dbReference type="EMBL" id="VDN60181.1"/>
    </source>
</evidence>
<reference evidence="7 9" key="2">
    <citation type="submission" date="2018-11" db="EMBL/GenBank/DDBJ databases">
        <authorList>
            <consortium name="Pathogen Informatics"/>
        </authorList>
    </citation>
    <scope>NUCLEOTIDE SEQUENCE [LARGE SCALE GENOMIC DNA]</scope>
</reference>
<dbReference type="InterPro" id="IPR001241">
    <property type="entry name" value="Topo_IIA"/>
</dbReference>
<dbReference type="GO" id="GO:0000819">
    <property type="term" value="P:sister chromatid segregation"/>
    <property type="evidence" value="ECO:0007669"/>
    <property type="project" value="TreeGrafter"/>
</dbReference>
<accession>A0A0N4UJB7</accession>
<dbReference type="CDD" id="cd16930">
    <property type="entry name" value="HATPase_TopII-like"/>
    <property type="match status" value="1"/>
</dbReference>
<comment type="catalytic activity">
    <reaction evidence="1">
        <text>ATP-dependent breakage, passage and rejoining of double-stranded DNA.</text>
        <dbReference type="EC" id="5.6.2.2"/>
    </reaction>
</comment>
<feature type="domain" description="Histidine kinase/HSP90-like ATPase" evidence="6">
    <location>
        <begin position="118"/>
        <end position="228"/>
    </location>
</feature>
<dbReference type="GO" id="GO:0000712">
    <property type="term" value="P:resolution of meiotic recombination intermediates"/>
    <property type="evidence" value="ECO:0007669"/>
    <property type="project" value="TreeGrafter"/>
</dbReference>
<dbReference type="STRING" id="318479.A0A0N4UJB7"/>
<dbReference type="PANTHER" id="PTHR10169">
    <property type="entry name" value="DNA TOPOISOMERASE/GYRASE"/>
    <property type="match status" value="1"/>
</dbReference>
<evidence type="ECO:0000256" key="5">
    <source>
        <dbReference type="SAM" id="MobiDB-lite"/>
    </source>
</evidence>
<gene>
    <name evidence="7" type="ORF">DME_LOCUS10154</name>
</gene>
<evidence type="ECO:0000313" key="10">
    <source>
        <dbReference type="WBParaSite" id="DME_0000774401-mRNA-1"/>
    </source>
</evidence>
<protein>
    <recommendedName>
        <fullName evidence="2">DNA topoisomerase (ATP-hydrolyzing)</fullName>
        <ecNumber evidence="2">5.6.2.2</ecNumber>
    </recommendedName>
</protein>
<evidence type="ECO:0000313" key="8">
    <source>
        <dbReference type="Proteomes" id="UP000038040"/>
    </source>
</evidence>
<sequence>MSSDSDISFVDEPPVKIAPKKMKKTANKVGGESILNGDNDNSNKINKEDPMKVFTNIDKSTKRLSIEEIYQKKSQLEHILLRPDTYIGSIEFTDKSLMWAYDEEEERIVQRELSYVPGLYKIFDEILVNAADNKQRDPKMNLIKIAINKEKNEITIFNNGKGIPVVLHKVEQMYVPELIFGTLLTSSNYNDSDRKVTGGRNGYGAKLCNIFSKRFTVETSSKEYGKTFKQTWINNMTKDKDAAISKATTEDFTRVIFSPDLEKFKMSVLDDDIIALMSRRAYDIAGSTRGVKVYLNNKLLPVSDIHHHFIFYGKN</sequence>
<evidence type="ECO:0000313" key="9">
    <source>
        <dbReference type="Proteomes" id="UP000274756"/>
    </source>
</evidence>
<dbReference type="OrthoDB" id="276498at2759"/>
<dbReference type="Pfam" id="PF02518">
    <property type="entry name" value="HATPase_c"/>
    <property type="match status" value="1"/>
</dbReference>
<dbReference type="Proteomes" id="UP000274756">
    <property type="component" value="Unassembled WGS sequence"/>
</dbReference>
<dbReference type="InterPro" id="IPR003594">
    <property type="entry name" value="HATPase_dom"/>
</dbReference>
<dbReference type="GO" id="GO:0003918">
    <property type="term" value="F:DNA topoisomerase type II (double strand cut, ATP-hydrolyzing) activity"/>
    <property type="evidence" value="ECO:0007669"/>
    <property type="project" value="UniProtKB-EC"/>
</dbReference>
<evidence type="ECO:0000256" key="3">
    <source>
        <dbReference type="ARBA" id="ARBA00023125"/>
    </source>
</evidence>
<organism evidence="8 10">
    <name type="scientific">Dracunculus medinensis</name>
    <name type="common">Guinea worm</name>
    <dbReference type="NCBI Taxonomy" id="318479"/>
    <lineage>
        <taxon>Eukaryota</taxon>
        <taxon>Metazoa</taxon>
        <taxon>Ecdysozoa</taxon>
        <taxon>Nematoda</taxon>
        <taxon>Chromadorea</taxon>
        <taxon>Rhabditida</taxon>
        <taxon>Spirurina</taxon>
        <taxon>Dracunculoidea</taxon>
        <taxon>Dracunculidae</taxon>
        <taxon>Dracunculus</taxon>
    </lineage>
</organism>
<dbReference type="GO" id="GO:0005634">
    <property type="term" value="C:nucleus"/>
    <property type="evidence" value="ECO:0007669"/>
    <property type="project" value="TreeGrafter"/>
</dbReference>
<dbReference type="WBParaSite" id="DME_0000774401-mRNA-1">
    <property type="protein sequence ID" value="DME_0000774401-mRNA-1"/>
    <property type="gene ID" value="DME_0000774401"/>
</dbReference>
<dbReference type="FunFam" id="3.30.565.10:FF:000004">
    <property type="entry name" value="DNA topoisomerase 2"/>
    <property type="match status" value="1"/>
</dbReference>
<name>A0A0N4UJB7_DRAME</name>
<dbReference type="GO" id="GO:0006265">
    <property type="term" value="P:DNA topological change"/>
    <property type="evidence" value="ECO:0007669"/>
    <property type="project" value="InterPro"/>
</dbReference>
<dbReference type="PANTHER" id="PTHR10169:SF62">
    <property type="entry name" value="DNA TOPOISOMERASE 2 TOP-2-RELATED"/>
    <property type="match status" value="1"/>
</dbReference>
<dbReference type="Gene3D" id="3.30.565.10">
    <property type="entry name" value="Histidine kinase-like ATPase, C-terminal domain"/>
    <property type="match status" value="1"/>
</dbReference>
<dbReference type="GO" id="GO:0005524">
    <property type="term" value="F:ATP binding"/>
    <property type="evidence" value="ECO:0007669"/>
    <property type="project" value="InterPro"/>
</dbReference>
<dbReference type="Proteomes" id="UP000038040">
    <property type="component" value="Unplaced"/>
</dbReference>
<dbReference type="PRINTS" id="PR00418">
    <property type="entry name" value="TPI2FAMILY"/>
</dbReference>
<evidence type="ECO:0000256" key="2">
    <source>
        <dbReference type="ARBA" id="ARBA00012895"/>
    </source>
</evidence>
<evidence type="ECO:0000256" key="1">
    <source>
        <dbReference type="ARBA" id="ARBA00000185"/>
    </source>
</evidence>